<dbReference type="InterPro" id="IPR053888">
    <property type="entry name" value="MRM3-like_sub_bind"/>
</dbReference>
<evidence type="ECO:0000313" key="5">
    <source>
        <dbReference type="EMBL" id="MCF2527455.1"/>
    </source>
</evidence>
<dbReference type="Gene3D" id="3.30.1330.30">
    <property type="match status" value="1"/>
</dbReference>
<organism evidence="5 6">
    <name type="scientific">Yinghuangia soli</name>
    <dbReference type="NCBI Taxonomy" id="2908204"/>
    <lineage>
        <taxon>Bacteria</taxon>
        <taxon>Bacillati</taxon>
        <taxon>Actinomycetota</taxon>
        <taxon>Actinomycetes</taxon>
        <taxon>Kitasatosporales</taxon>
        <taxon>Streptomycetaceae</taxon>
        <taxon>Yinghuangia</taxon>
    </lineage>
</organism>
<keyword evidence="3" id="KW-0808">Transferase</keyword>
<protein>
    <submittedName>
        <fullName evidence="5">RNA methyltransferase</fullName>
    </submittedName>
</protein>
<dbReference type="GO" id="GO:0008173">
    <property type="term" value="F:RNA methyltransferase activity"/>
    <property type="evidence" value="ECO:0007669"/>
    <property type="project" value="InterPro"/>
</dbReference>
<dbReference type="GO" id="GO:0005737">
    <property type="term" value="C:cytoplasm"/>
    <property type="evidence" value="ECO:0007669"/>
    <property type="project" value="UniProtKB-ARBA"/>
</dbReference>
<dbReference type="SUPFAM" id="SSF75217">
    <property type="entry name" value="alpha/beta knot"/>
    <property type="match status" value="1"/>
</dbReference>
<reference evidence="5" key="1">
    <citation type="submission" date="2022-01" db="EMBL/GenBank/DDBJ databases">
        <title>Genome-Based Taxonomic Classification of the Phylum Actinobacteria.</title>
        <authorList>
            <person name="Gao Y."/>
        </authorList>
    </citation>
    <scope>NUCLEOTIDE SEQUENCE</scope>
    <source>
        <strain evidence="5">KLBMP 8922</strain>
    </source>
</reference>
<evidence type="ECO:0000313" key="6">
    <source>
        <dbReference type="Proteomes" id="UP001165378"/>
    </source>
</evidence>
<dbReference type="InterPro" id="IPR029026">
    <property type="entry name" value="tRNA_m1G_MTases_N"/>
</dbReference>
<comment type="similarity">
    <text evidence="1">Belongs to the class IV-like SAM-binding methyltransferase superfamily. RNA methyltransferase TrmH family.</text>
</comment>
<feature type="domain" description="RNA 2-O ribose methyltransferase substrate binding" evidence="4">
    <location>
        <begin position="33"/>
        <end position="107"/>
    </location>
</feature>
<dbReference type="SMART" id="SM00967">
    <property type="entry name" value="SpoU_sub_bind"/>
    <property type="match status" value="1"/>
</dbReference>
<gene>
    <name evidence="5" type="ORF">LZ495_09555</name>
</gene>
<dbReference type="InterPro" id="IPR001537">
    <property type="entry name" value="SpoU_MeTrfase"/>
</dbReference>
<proteinExistence type="inferred from homology"/>
<dbReference type="InterPro" id="IPR051259">
    <property type="entry name" value="rRNA_Methyltransferase"/>
</dbReference>
<sequence>MASPELTSTRSPRVVAARRLAKRAFRAGERRFLAEGPQAVREAVALPGTPIEVYATAESAERYPDIVEAARAAGVPVLQASTEVVAAVSQTVTPQGMVALCRFVDVPLASLADGPAPDLVAVLAHVRDPGNAGTVLRAADAAGAEAVVLTDASVDLYNPKTVRASVGSLFHLPVVVGAHIEDTVAQLRAAGLRILAADGAGEADLDAELDAGGLDGPTAWIFGNEAWGLPEEVRALADAVVRVPIHGRAESLNLATAAAVCLYASARAQRGSSGCRTLRAG</sequence>
<keyword evidence="6" id="KW-1185">Reference proteome</keyword>
<dbReference type="RefSeq" id="WP_235051607.1">
    <property type="nucleotide sequence ID" value="NZ_JAKFHA010000004.1"/>
</dbReference>
<dbReference type="CDD" id="cd18095">
    <property type="entry name" value="SpoU-like_rRNA-MTase"/>
    <property type="match status" value="1"/>
</dbReference>
<evidence type="ECO:0000256" key="2">
    <source>
        <dbReference type="ARBA" id="ARBA00022603"/>
    </source>
</evidence>
<dbReference type="AlphaFoldDB" id="A0AA41PX25"/>
<dbReference type="Gene3D" id="3.40.1280.10">
    <property type="match status" value="1"/>
</dbReference>
<dbReference type="PANTHER" id="PTHR43191">
    <property type="entry name" value="RRNA METHYLTRANSFERASE 3"/>
    <property type="match status" value="1"/>
</dbReference>
<dbReference type="EMBL" id="JAKFHA010000004">
    <property type="protein sequence ID" value="MCF2527455.1"/>
    <property type="molecule type" value="Genomic_DNA"/>
</dbReference>
<comment type="caution">
    <text evidence="5">The sequence shown here is derived from an EMBL/GenBank/DDBJ whole genome shotgun (WGS) entry which is preliminary data.</text>
</comment>
<dbReference type="GO" id="GO:0006396">
    <property type="term" value="P:RNA processing"/>
    <property type="evidence" value="ECO:0007669"/>
    <property type="project" value="InterPro"/>
</dbReference>
<evidence type="ECO:0000259" key="4">
    <source>
        <dbReference type="SMART" id="SM00967"/>
    </source>
</evidence>
<accession>A0AA41PX25</accession>
<evidence type="ECO:0000256" key="3">
    <source>
        <dbReference type="ARBA" id="ARBA00022679"/>
    </source>
</evidence>
<dbReference type="GO" id="GO:0032259">
    <property type="term" value="P:methylation"/>
    <property type="evidence" value="ECO:0007669"/>
    <property type="project" value="UniProtKB-KW"/>
</dbReference>
<keyword evidence="2 5" id="KW-0489">Methyltransferase</keyword>
<dbReference type="InterPro" id="IPR013123">
    <property type="entry name" value="SpoU_subst-bd"/>
</dbReference>
<dbReference type="SUPFAM" id="SSF55315">
    <property type="entry name" value="L30e-like"/>
    <property type="match status" value="1"/>
</dbReference>
<dbReference type="Proteomes" id="UP001165378">
    <property type="component" value="Unassembled WGS sequence"/>
</dbReference>
<name>A0AA41PX25_9ACTN</name>
<dbReference type="InterPro" id="IPR029064">
    <property type="entry name" value="Ribosomal_eL30-like_sf"/>
</dbReference>
<dbReference type="Pfam" id="PF22435">
    <property type="entry name" value="MRM3-like_sub_bind"/>
    <property type="match status" value="1"/>
</dbReference>
<dbReference type="Pfam" id="PF00588">
    <property type="entry name" value="SpoU_methylase"/>
    <property type="match status" value="1"/>
</dbReference>
<evidence type="ECO:0000256" key="1">
    <source>
        <dbReference type="ARBA" id="ARBA00007228"/>
    </source>
</evidence>
<dbReference type="GO" id="GO:0003723">
    <property type="term" value="F:RNA binding"/>
    <property type="evidence" value="ECO:0007669"/>
    <property type="project" value="InterPro"/>
</dbReference>
<dbReference type="PANTHER" id="PTHR43191:SF2">
    <property type="entry name" value="RRNA METHYLTRANSFERASE 3, MITOCHONDRIAL"/>
    <property type="match status" value="1"/>
</dbReference>
<dbReference type="InterPro" id="IPR029028">
    <property type="entry name" value="Alpha/beta_knot_MTases"/>
</dbReference>